<accession>A0A0R2JH42</accession>
<dbReference type="InterPro" id="IPR006268">
    <property type="entry name" value="DAHP_syn_2"/>
</dbReference>
<protein>
    <submittedName>
        <fullName evidence="3">3-deoxy-D-arabinoheptulosonate-7-phosphate synthase</fullName>
    </submittedName>
</protein>
<evidence type="ECO:0000313" key="4">
    <source>
        <dbReference type="Proteomes" id="UP000051673"/>
    </source>
</evidence>
<dbReference type="AlphaFoldDB" id="A0A0R2JH42"/>
<comment type="caution">
    <text evidence="3">The sequence shown here is derived from an EMBL/GenBank/DDBJ whole genome shotgun (WGS) entry which is preliminary data.</text>
</comment>
<dbReference type="SUPFAM" id="SSF51569">
    <property type="entry name" value="Aldolase"/>
    <property type="match status" value="1"/>
</dbReference>
<dbReference type="GO" id="GO:0016832">
    <property type="term" value="F:aldehyde-lyase activity"/>
    <property type="evidence" value="ECO:0007669"/>
    <property type="project" value="InterPro"/>
</dbReference>
<dbReference type="Proteomes" id="UP000051673">
    <property type="component" value="Unassembled WGS sequence"/>
</dbReference>
<dbReference type="Gene3D" id="3.20.20.70">
    <property type="entry name" value="Aldolase class I"/>
    <property type="match status" value="1"/>
</dbReference>
<dbReference type="PANTHER" id="PTHR43018:SF2">
    <property type="entry name" value="PHOSPHO-2-DEHYDRO-3-DEOXYHEPTONATE ALDOLASE"/>
    <property type="match status" value="1"/>
</dbReference>
<sequence>MQMLTMPDSAAAKKLYDKLKLAAPDATILFDQDCRLAIDNQHMLDELEIKLDSDVKVDEKMPAAIQASRQWHPEDTIIKTAHTRLGGNQFTLIAGPDSIESVDHIFAMADAVKHTGATILRGGSFKPRTNPYSFQGYGEAGLKAHRAAADAFELDMMTEIMDTRDFALIDGYTDIFQVGARNMQNFSLLKQLGAQQKPVGLKRGMSATIDDLLNAAEYILAAGNPNVFLIERGIRTFDHQYTRNTLDIAAVPVLQKLTHLPVLIDPSHAAGAHDLVAPLALASAAIGAQGLMIEIHDHPKEALVDGAQAITPAELEKIMQQTQAIRLSLKEG</sequence>
<dbReference type="InterPro" id="IPR013785">
    <property type="entry name" value="Aldolase_TIM"/>
</dbReference>
<dbReference type="STRING" id="1620.IV67_GL000168"/>
<gene>
    <name evidence="3" type="ORF">IV67_GL000168</name>
</gene>
<dbReference type="Pfam" id="PF00793">
    <property type="entry name" value="DAHP_synth_1"/>
    <property type="match status" value="1"/>
</dbReference>
<evidence type="ECO:0000313" key="3">
    <source>
        <dbReference type="EMBL" id="KRN76664.1"/>
    </source>
</evidence>
<dbReference type="PATRIC" id="fig|1620.3.peg.173"/>
<evidence type="ECO:0000259" key="2">
    <source>
        <dbReference type="Pfam" id="PF00793"/>
    </source>
</evidence>
<dbReference type="RefSeq" id="WP_236698249.1">
    <property type="nucleotide sequence ID" value="NZ_JQCD01000024.1"/>
</dbReference>
<keyword evidence="4" id="KW-1185">Reference proteome</keyword>
<evidence type="ECO:0000256" key="1">
    <source>
        <dbReference type="ARBA" id="ARBA00022679"/>
    </source>
</evidence>
<dbReference type="PANTHER" id="PTHR43018">
    <property type="entry name" value="PHOSPHO-2-DEHYDRO-3-DEOXYHEPTONATE ALDOLASE"/>
    <property type="match status" value="1"/>
</dbReference>
<dbReference type="InterPro" id="IPR052899">
    <property type="entry name" value="Class-I_DAHP_synthase"/>
</dbReference>
<dbReference type="GO" id="GO:0016740">
    <property type="term" value="F:transferase activity"/>
    <property type="evidence" value="ECO:0007669"/>
    <property type="project" value="UniProtKB-KW"/>
</dbReference>
<dbReference type="EMBL" id="JQCD01000024">
    <property type="protein sequence ID" value="KRN76664.1"/>
    <property type="molecule type" value="Genomic_DNA"/>
</dbReference>
<dbReference type="GO" id="GO:0009073">
    <property type="term" value="P:aromatic amino acid family biosynthetic process"/>
    <property type="evidence" value="ECO:0007669"/>
    <property type="project" value="InterPro"/>
</dbReference>
<dbReference type="InterPro" id="IPR006218">
    <property type="entry name" value="DAHP1/KDSA"/>
</dbReference>
<organism evidence="3 4">
    <name type="scientific">Weissella minor</name>
    <dbReference type="NCBI Taxonomy" id="1620"/>
    <lineage>
        <taxon>Bacteria</taxon>
        <taxon>Bacillati</taxon>
        <taxon>Bacillota</taxon>
        <taxon>Bacilli</taxon>
        <taxon>Lactobacillales</taxon>
        <taxon>Lactobacillaceae</taxon>
        <taxon>Weissella</taxon>
    </lineage>
</organism>
<reference evidence="3 4" key="1">
    <citation type="journal article" date="2015" name="Genome Announc.">
        <title>Expanding the biotechnology potential of lactobacilli through comparative genomics of 213 strains and associated genera.</title>
        <authorList>
            <person name="Sun Z."/>
            <person name="Harris H.M."/>
            <person name="McCann A."/>
            <person name="Guo C."/>
            <person name="Argimon S."/>
            <person name="Zhang W."/>
            <person name="Yang X."/>
            <person name="Jeffery I.B."/>
            <person name="Cooney J.C."/>
            <person name="Kagawa T.F."/>
            <person name="Liu W."/>
            <person name="Song Y."/>
            <person name="Salvetti E."/>
            <person name="Wrobel A."/>
            <person name="Rasinkangas P."/>
            <person name="Parkhill J."/>
            <person name="Rea M.C."/>
            <person name="O'Sullivan O."/>
            <person name="Ritari J."/>
            <person name="Douillard F.P."/>
            <person name="Paul Ross R."/>
            <person name="Yang R."/>
            <person name="Briner A.E."/>
            <person name="Felis G.E."/>
            <person name="de Vos W.M."/>
            <person name="Barrangou R."/>
            <person name="Klaenhammer T.R."/>
            <person name="Caufield P.W."/>
            <person name="Cui Y."/>
            <person name="Zhang H."/>
            <person name="O'Toole P.W."/>
        </authorList>
    </citation>
    <scope>NUCLEOTIDE SEQUENCE [LARGE SCALE GENOMIC DNA]</scope>
    <source>
        <strain evidence="3 4">DSM 20014</strain>
    </source>
</reference>
<feature type="domain" description="DAHP synthetase I/KDSA" evidence="2">
    <location>
        <begin position="86"/>
        <end position="323"/>
    </location>
</feature>
<dbReference type="NCBIfam" id="NF009239">
    <property type="entry name" value="PRK12595.1"/>
    <property type="match status" value="1"/>
</dbReference>
<dbReference type="NCBIfam" id="TIGR01361">
    <property type="entry name" value="DAHP_synth_Bsub"/>
    <property type="match status" value="1"/>
</dbReference>
<proteinExistence type="predicted"/>
<dbReference type="NCBIfam" id="NF006421">
    <property type="entry name" value="PRK08673.1"/>
    <property type="match status" value="1"/>
</dbReference>
<keyword evidence="1" id="KW-0808">Transferase</keyword>
<name>A0A0R2JH42_9LACO</name>